<protein>
    <submittedName>
        <fullName evidence="6">Helix-turn-helix transcriptional regulator</fullName>
    </submittedName>
</protein>
<dbReference type="SMART" id="SM00342">
    <property type="entry name" value="HTH_ARAC"/>
    <property type="match status" value="1"/>
</dbReference>
<dbReference type="PRINTS" id="PR00032">
    <property type="entry name" value="HTHARAC"/>
</dbReference>
<keyword evidence="4" id="KW-1133">Transmembrane helix</keyword>
<feature type="transmembrane region" description="Helical" evidence="4">
    <location>
        <begin position="12"/>
        <end position="30"/>
    </location>
</feature>
<accession>A0ABU4RX56</accession>
<dbReference type="PROSITE" id="PS00041">
    <property type="entry name" value="HTH_ARAC_FAMILY_1"/>
    <property type="match status" value="1"/>
</dbReference>
<feature type="transmembrane region" description="Helical" evidence="4">
    <location>
        <begin position="148"/>
        <end position="171"/>
    </location>
</feature>
<dbReference type="SUPFAM" id="SSF46689">
    <property type="entry name" value="Homeodomain-like"/>
    <property type="match status" value="1"/>
</dbReference>
<comment type="caution">
    <text evidence="6">The sequence shown here is derived from an EMBL/GenBank/DDBJ whole genome shotgun (WGS) entry which is preliminary data.</text>
</comment>
<keyword evidence="1" id="KW-0805">Transcription regulation</keyword>
<feature type="transmembrane region" description="Helical" evidence="4">
    <location>
        <begin position="108"/>
        <end position="128"/>
    </location>
</feature>
<name>A0ABU4RX56_9GAMM</name>
<dbReference type="PANTHER" id="PTHR43280:SF2">
    <property type="entry name" value="HTH-TYPE TRANSCRIPTIONAL REGULATOR EXSA"/>
    <property type="match status" value="1"/>
</dbReference>
<evidence type="ECO:0000259" key="5">
    <source>
        <dbReference type="PROSITE" id="PS01124"/>
    </source>
</evidence>
<keyword evidence="7" id="KW-1185">Reference proteome</keyword>
<feature type="transmembrane region" description="Helical" evidence="4">
    <location>
        <begin position="39"/>
        <end position="59"/>
    </location>
</feature>
<reference evidence="6 7" key="1">
    <citation type="submission" date="2023-11" db="EMBL/GenBank/DDBJ databases">
        <title>Gilvimarinus fulvus sp. nov., isolated from the surface of Kelp.</title>
        <authorList>
            <person name="Sun Y.Y."/>
            <person name="Gong Y."/>
            <person name="Du Z.J."/>
        </authorList>
    </citation>
    <scope>NUCLEOTIDE SEQUENCE [LARGE SCALE GENOMIC DNA]</scope>
    <source>
        <strain evidence="6 7">SDUM040013</strain>
    </source>
</reference>
<feature type="domain" description="HTH araC/xylS-type" evidence="5">
    <location>
        <begin position="279"/>
        <end position="383"/>
    </location>
</feature>
<sequence>MDSVIFNTHDVVLLMTAYQCVLYALLLLVLSRGHLPRNLFLALFLLSHAAIPLDILINFGEEFRYVALDISPNLFYIFGFAYWLEGPLLLWYTRSALYKNYRPKPFEYLYLAPFLLYLGYEILFYYSLSGDAKTALQQGYDLALAPKYMNYVTFVRELIRISFGVMCVIEIRRYRSHIRQNFSDIQSIDFRWLNLLVDGFLILRVIAVIVSIMILCSFHFGMTFDFRTMGLTANYLTFLLVSVLIFFSLRHSSLVGTVQEFNTKKDDANREIFQSTDIDKLLDVMEQDSPFLQHALTVDELANMVGIPPKTLSAIFKQHFGKNFYEFINSYRIDKAQALLSDPIHKDNSILDILYEAGFNSKATFNTLFKKRVGMTPSEFRKHQLQG</sequence>
<dbReference type="InterPro" id="IPR020449">
    <property type="entry name" value="Tscrpt_reg_AraC-type_HTH"/>
</dbReference>
<dbReference type="Proteomes" id="UP001273505">
    <property type="component" value="Unassembled WGS sequence"/>
</dbReference>
<dbReference type="PANTHER" id="PTHR43280">
    <property type="entry name" value="ARAC-FAMILY TRANSCRIPTIONAL REGULATOR"/>
    <property type="match status" value="1"/>
</dbReference>
<dbReference type="RefSeq" id="WP_302722990.1">
    <property type="nucleotide sequence ID" value="NZ_JAULRU010000577.1"/>
</dbReference>
<gene>
    <name evidence="6" type="ORF">SCD92_02780</name>
</gene>
<evidence type="ECO:0000256" key="2">
    <source>
        <dbReference type="ARBA" id="ARBA00023125"/>
    </source>
</evidence>
<feature type="transmembrane region" description="Helical" evidence="4">
    <location>
        <begin position="74"/>
        <end position="92"/>
    </location>
</feature>
<keyword evidence="2" id="KW-0238">DNA-binding</keyword>
<organism evidence="6 7">
    <name type="scientific">Gilvimarinus gilvus</name>
    <dbReference type="NCBI Taxonomy" id="3058038"/>
    <lineage>
        <taxon>Bacteria</taxon>
        <taxon>Pseudomonadati</taxon>
        <taxon>Pseudomonadota</taxon>
        <taxon>Gammaproteobacteria</taxon>
        <taxon>Cellvibrionales</taxon>
        <taxon>Cellvibrionaceae</taxon>
        <taxon>Gilvimarinus</taxon>
    </lineage>
</organism>
<proteinExistence type="predicted"/>
<evidence type="ECO:0000313" key="7">
    <source>
        <dbReference type="Proteomes" id="UP001273505"/>
    </source>
</evidence>
<evidence type="ECO:0000256" key="1">
    <source>
        <dbReference type="ARBA" id="ARBA00023015"/>
    </source>
</evidence>
<keyword evidence="3" id="KW-0804">Transcription</keyword>
<evidence type="ECO:0000313" key="6">
    <source>
        <dbReference type="EMBL" id="MDX6848268.1"/>
    </source>
</evidence>
<dbReference type="Pfam" id="PF12833">
    <property type="entry name" value="HTH_18"/>
    <property type="match status" value="1"/>
</dbReference>
<dbReference type="InterPro" id="IPR009057">
    <property type="entry name" value="Homeodomain-like_sf"/>
</dbReference>
<dbReference type="InterPro" id="IPR018060">
    <property type="entry name" value="HTH_AraC"/>
</dbReference>
<keyword evidence="4" id="KW-0472">Membrane</keyword>
<dbReference type="PROSITE" id="PS01124">
    <property type="entry name" value="HTH_ARAC_FAMILY_2"/>
    <property type="match status" value="1"/>
</dbReference>
<dbReference type="Gene3D" id="1.10.10.60">
    <property type="entry name" value="Homeodomain-like"/>
    <property type="match status" value="2"/>
</dbReference>
<evidence type="ECO:0000256" key="3">
    <source>
        <dbReference type="ARBA" id="ARBA00023163"/>
    </source>
</evidence>
<dbReference type="InterPro" id="IPR018062">
    <property type="entry name" value="HTH_AraC-typ_CS"/>
</dbReference>
<evidence type="ECO:0000256" key="4">
    <source>
        <dbReference type="SAM" id="Phobius"/>
    </source>
</evidence>
<feature type="transmembrane region" description="Helical" evidence="4">
    <location>
        <begin position="232"/>
        <end position="249"/>
    </location>
</feature>
<dbReference type="EMBL" id="JAXAFO010000003">
    <property type="protein sequence ID" value="MDX6848268.1"/>
    <property type="molecule type" value="Genomic_DNA"/>
</dbReference>
<keyword evidence="4" id="KW-0812">Transmembrane</keyword>
<feature type="transmembrane region" description="Helical" evidence="4">
    <location>
        <begin position="192"/>
        <end position="220"/>
    </location>
</feature>